<keyword evidence="1" id="KW-0175">Coiled coil</keyword>
<accession>A0A135L5J3</accession>
<feature type="coiled-coil region" evidence="1">
    <location>
        <begin position="82"/>
        <end position="116"/>
    </location>
</feature>
<organism evidence="2 3">
    <name type="scientific">Tepidibacillus decaturensis</name>
    <dbReference type="NCBI Taxonomy" id="1413211"/>
    <lineage>
        <taxon>Bacteria</taxon>
        <taxon>Bacillati</taxon>
        <taxon>Bacillota</taxon>
        <taxon>Bacilli</taxon>
        <taxon>Bacillales</taxon>
        <taxon>Bacillaceae</taxon>
        <taxon>Tepidibacillus</taxon>
    </lineage>
</organism>
<keyword evidence="3" id="KW-1185">Reference proteome</keyword>
<dbReference type="AlphaFoldDB" id="A0A135L5J3"/>
<evidence type="ECO:0000313" key="2">
    <source>
        <dbReference type="EMBL" id="KXG44285.1"/>
    </source>
</evidence>
<gene>
    <name evidence="2" type="ORF">U473_09920</name>
</gene>
<proteinExistence type="predicted"/>
<reference evidence="2 3" key="1">
    <citation type="submission" date="2016-02" db="EMBL/GenBank/DDBJ databases">
        <title>Draft Genome for Tepidibacillus decaturensis nov. sp. Strain Z9, an Anaerobic, Moderately Thermophilic and Heterotrophic Bacterium from Deep Subsurface of the Illinois Basin, USA.</title>
        <authorList>
            <person name="Dong Y."/>
            <person name="Chang J.Y."/>
            <person name="Sanford R."/>
            <person name="Fouke B.W."/>
        </authorList>
    </citation>
    <scope>NUCLEOTIDE SEQUENCE [LARGE SCALE GENOMIC DNA]</scope>
    <source>
        <strain evidence="2 3">Z9</strain>
    </source>
</reference>
<comment type="caution">
    <text evidence="2">The sequence shown here is derived from an EMBL/GenBank/DDBJ whole genome shotgun (WGS) entry which is preliminary data.</text>
</comment>
<dbReference type="EMBL" id="LSKU01000001">
    <property type="protein sequence ID" value="KXG44285.1"/>
    <property type="molecule type" value="Genomic_DNA"/>
</dbReference>
<sequence length="119" mass="13457">MAEQKPTKKDFVDLINTVMGTNVMTEDQLTRFLNEAKHVKDTSGTEGLLEYVQRVTNAPTSKDQLKKLANQIQQTGSAGAALDFLKNENLLTEQQARKLNKAIEQTAKKKKKNRRELLK</sequence>
<evidence type="ECO:0000256" key="1">
    <source>
        <dbReference type="SAM" id="Coils"/>
    </source>
</evidence>
<evidence type="ECO:0000313" key="3">
    <source>
        <dbReference type="Proteomes" id="UP000070352"/>
    </source>
</evidence>
<dbReference type="Proteomes" id="UP000070352">
    <property type="component" value="Unassembled WGS sequence"/>
</dbReference>
<dbReference type="OrthoDB" id="2989675at2"/>
<protein>
    <submittedName>
        <fullName evidence="2">Uncharacterized protein</fullName>
    </submittedName>
</protein>
<dbReference type="STRING" id="1413211.U473_09920"/>
<name>A0A135L5J3_9BACI</name>
<dbReference type="RefSeq" id="WP_068725832.1">
    <property type="nucleotide sequence ID" value="NZ_LSKU01000001.1"/>
</dbReference>